<dbReference type="Pfam" id="PF01885">
    <property type="entry name" value="PTS_2-RNA"/>
    <property type="match status" value="1"/>
</dbReference>
<organism evidence="5 6">
    <name type="scientific">Varanus komodoensis</name>
    <name type="common">Komodo dragon</name>
    <dbReference type="NCBI Taxonomy" id="61221"/>
    <lineage>
        <taxon>Eukaryota</taxon>
        <taxon>Metazoa</taxon>
        <taxon>Chordata</taxon>
        <taxon>Craniata</taxon>
        <taxon>Vertebrata</taxon>
        <taxon>Euteleostomi</taxon>
        <taxon>Lepidosauria</taxon>
        <taxon>Squamata</taxon>
        <taxon>Bifurcata</taxon>
        <taxon>Unidentata</taxon>
        <taxon>Episquamata</taxon>
        <taxon>Toxicofera</taxon>
        <taxon>Anguimorpha</taxon>
        <taxon>Paleoanguimorpha</taxon>
        <taxon>Varanoidea</taxon>
        <taxon>Varanidae</taxon>
        <taxon>Varanus</taxon>
    </lineage>
</organism>
<feature type="region of interest" description="Disordered" evidence="4">
    <location>
        <begin position="109"/>
        <end position="128"/>
    </location>
</feature>
<dbReference type="Proteomes" id="UP000694545">
    <property type="component" value="Unplaced"/>
</dbReference>
<keyword evidence="3" id="KW-0520">NAD</keyword>
<comment type="similarity">
    <text evidence="1">Belongs to the KptA/TPT1 family.</text>
</comment>
<keyword evidence="6" id="KW-1185">Reference proteome</keyword>
<reference evidence="5" key="1">
    <citation type="submission" date="2025-08" db="UniProtKB">
        <authorList>
            <consortium name="Ensembl"/>
        </authorList>
    </citation>
    <scope>IDENTIFICATION</scope>
</reference>
<dbReference type="PANTHER" id="PTHR12684">
    <property type="entry name" value="PUTATIVE PHOSPHOTRANSFERASE"/>
    <property type="match status" value="1"/>
</dbReference>
<evidence type="ECO:0000313" key="6">
    <source>
        <dbReference type="Proteomes" id="UP000694545"/>
    </source>
</evidence>
<dbReference type="SUPFAM" id="SSF56399">
    <property type="entry name" value="ADP-ribosylation"/>
    <property type="match status" value="1"/>
</dbReference>
<evidence type="ECO:0000313" key="5">
    <source>
        <dbReference type="Ensembl" id="ENSVKKP00000009460.1"/>
    </source>
</evidence>
<dbReference type="InterPro" id="IPR002745">
    <property type="entry name" value="Ptrans_KptA/Tpt1"/>
</dbReference>
<dbReference type="Gene3D" id="3.20.170.30">
    <property type="match status" value="1"/>
</dbReference>
<dbReference type="GO" id="GO:0000215">
    <property type="term" value="F:tRNA 2'-phosphotransferase activity"/>
    <property type="evidence" value="ECO:0007669"/>
    <property type="project" value="TreeGrafter"/>
</dbReference>
<dbReference type="PANTHER" id="PTHR12684:SF2">
    <property type="entry name" value="TRNA 2'-PHOSPHOTRANSFERASE 1"/>
    <property type="match status" value="1"/>
</dbReference>
<name>A0A8D2JA90_VARKO</name>
<dbReference type="InterPro" id="IPR042081">
    <property type="entry name" value="RNA_2'-PTrans_C"/>
</dbReference>
<evidence type="ECO:0000256" key="2">
    <source>
        <dbReference type="ARBA" id="ARBA00022679"/>
    </source>
</evidence>
<accession>A0A8D2JA90</accession>
<evidence type="ECO:0000256" key="4">
    <source>
        <dbReference type="SAM" id="MobiDB-lite"/>
    </source>
</evidence>
<dbReference type="AlphaFoldDB" id="A0A8D2JA90"/>
<proteinExistence type="inferred from homology"/>
<protein>
    <submittedName>
        <fullName evidence="5">tRNA phosphotransferase 1</fullName>
    </submittedName>
</protein>
<dbReference type="Ensembl" id="ENSVKKT00000009698.1">
    <property type="protein sequence ID" value="ENSVKKP00000009460.1"/>
    <property type="gene ID" value="ENSVKKG00000006691.1"/>
</dbReference>
<evidence type="ECO:0000256" key="3">
    <source>
        <dbReference type="ARBA" id="ARBA00023027"/>
    </source>
</evidence>
<dbReference type="GO" id="GO:0006388">
    <property type="term" value="P:tRNA splicing, via endonucleolytic cleavage and ligation"/>
    <property type="evidence" value="ECO:0007669"/>
    <property type="project" value="TreeGrafter"/>
</dbReference>
<keyword evidence="2" id="KW-0808">Transferase</keyword>
<evidence type="ECO:0000256" key="1">
    <source>
        <dbReference type="ARBA" id="ARBA00009836"/>
    </source>
</evidence>
<sequence length="128" mass="14151">VVAHGTYLRHWTAIRRSGLSRMGRTHIHLAPGLPGDGTVVSGEHGIAFYRSANGVLLTPGDANGRLLPQYFREALQLRPTRKSQLVSPTLPHLHFCSSPHRERERERLIPPPEVQGGPGFNTCPLTYS</sequence>
<reference evidence="5" key="2">
    <citation type="submission" date="2025-09" db="UniProtKB">
        <authorList>
            <consortium name="Ensembl"/>
        </authorList>
    </citation>
    <scope>IDENTIFICATION</scope>
</reference>